<evidence type="ECO:0000256" key="7">
    <source>
        <dbReference type="ARBA" id="ARBA00023145"/>
    </source>
</evidence>
<dbReference type="InterPro" id="IPR036852">
    <property type="entry name" value="Peptidase_S8/S53_dom_sf"/>
</dbReference>
<keyword evidence="5" id="KW-0720">Serine protease</keyword>
<name>A0ABT9XJ66_9BACL</name>
<keyword evidence="3" id="KW-0479">Metal-binding</keyword>
<keyword evidence="4" id="KW-0378">Hydrolase</keyword>
<evidence type="ECO:0000256" key="2">
    <source>
        <dbReference type="ARBA" id="ARBA00022670"/>
    </source>
</evidence>
<evidence type="ECO:0000256" key="1">
    <source>
        <dbReference type="ARBA" id="ARBA00001913"/>
    </source>
</evidence>
<dbReference type="InterPro" id="IPR050819">
    <property type="entry name" value="Tripeptidyl-peptidase_I"/>
</dbReference>
<dbReference type="PANTHER" id="PTHR14218:SF15">
    <property type="entry name" value="TRIPEPTIDYL-PEPTIDASE 1"/>
    <property type="match status" value="1"/>
</dbReference>
<evidence type="ECO:0000256" key="6">
    <source>
        <dbReference type="ARBA" id="ARBA00022837"/>
    </source>
</evidence>
<sequence length="653" mass="68327">MMKKKAWIAVTSASLTASGLLFAAATPAMANQTVSQGVASPAAQNATVFGDTPADQPVTVSIILKTRNESQLDTYIQQTVTPGSPNYRKFLTTQQFAQAYGQSPQVIQAIVSYFQSYGITSQVYPDNLDITLNGTAGQFNQAFGVTLQNMQYKGQKFHGVKQNPKVPSSIANVVLAVLGLTNYAPFTSSAVHTSASVLQKGAVSYTPADGANTPANVETPQDLENLYDVSPLIKKGDLGQGQTIGIVTLASLNPSDAYAFWNAYGIPSSSSRISLVNVDGGAGTPSLAAGSDETTLDVEQSGALAPDANIIVYQAPNTDYGFVDAFFDAASENKVGSLSASWGLSEDAVNAMVASGQETPNYAQAFNEAFEEAAAQGISNFAATGDYGAYQATSDLGTTDLSVGNPADSPYVTAAGGTTLPSSDSPILQSLGISIPAERAWAWDYLFPLWQEFGAPDEQTWAEENAAGGNGGYSDIFAEPSYQQGISGVNRYSAVQWFTPIDQNSAWSFNPTPPVVTGTSNGGRAMPDLSMNADPYTGYAIYSTLFSGTSLENAGIPNWSAGWGGTSFVAPQLNGIAALINTANHGRVGFWNPQIYSFAKQHASPLHPLDTTGTSNDNLYYSGTPGTIYNPATGLGTPDVAKLAADFVAGSAK</sequence>
<keyword evidence="2 10" id="KW-0645">Protease</keyword>
<dbReference type="RefSeq" id="WP_274454641.1">
    <property type="nucleotide sequence ID" value="NZ_CP067097.1"/>
</dbReference>
<evidence type="ECO:0000256" key="4">
    <source>
        <dbReference type="ARBA" id="ARBA00022801"/>
    </source>
</evidence>
<dbReference type="SUPFAM" id="SSF54897">
    <property type="entry name" value="Protease propeptides/inhibitors"/>
    <property type="match status" value="1"/>
</dbReference>
<dbReference type="GO" id="GO:0008233">
    <property type="term" value="F:peptidase activity"/>
    <property type="evidence" value="ECO:0007669"/>
    <property type="project" value="UniProtKB-KW"/>
</dbReference>
<protein>
    <submittedName>
        <fullName evidence="10">Subtilase family serine protease</fullName>
    </submittedName>
</protein>
<dbReference type="InterPro" id="IPR015366">
    <property type="entry name" value="S53_propep"/>
</dbReference>
<accession>A0ABT9XJ66</accession>
<keyword evidence="8" id="KW-0732">Signal</keyword>
<feature type="domain" description="Peptidase S53" evidence="9">
    <location>
        <begin position="217"/>
        <end position="650"/>
    </location>
</feature>
<reference evidence="10 11" key="1">
    <citation type="submission" date="2023-07" db="EMBL/GenBank/DDBJ databases">
        <title>Genomic Encyclopedia of Type Strains, Phase IV (KMG-IV): sequencing the most valuable type-strain genomes for metagenomic binning, comparative biology and taxonomic classification.</title>
        <authorList>
            <person name="Goeker M."/>
        </authorList>
    </citation>
    <scope>NUCLEOTIDE SEQUENCE [LARGE SCALE GENOMIC DNA]</scope>
    <source>
        <strain evidence="10 11">DSM 4006</strain>
    </source>
</reference>
<dbReference type="PANTHER" id="PTHR14218">
    <property type="entry name" value="PROTEASE S8 TRIPEPTIDYL PEPTIDASE I CLN2"/>
    <property type="match status" value="1"/>
</dbReference>
<dbReference type="Proteomes" id="UP001232973">
    <property type="component" value="Unassembled WGS sequence"/>
</dbReference>
<dbReference type="GO" id="GO:0006508">
    <property type="term" value="P:proteolysis"/>
    <property type="evidence" value="ECO:0007669"/>
    <property type="project" value="UniProtKB-KW"/>
</dbReference>
<comment type="cofactor">
    <cofactor evidence="1">
        <name>Ca(2+)</name>
        <dbReference type="ChEBI" id="CHEBI:29108"/>
    </cofactor>
</comment>
<evidence type="ECO:0000313" key="11">
    <source>
        <dbReference type="Proteomes" id="UP001232973"/>
    </source>
</evidence>
<evidence type="ECO:0000313" key="10">
    <source>
        <dbReference type="EMBL" id="MDQ0190359.1"/>
    </source>
</evidence>
<feature type="chain" id="PRO_5046352574" evidence="8">
    <location>
        <begin position="31"/>
        <end position="653"/>
    </location>
</feature>
<evidence type="ECO:0000256" key="8">
    <source>
        <dbReference type="SAM" id="SignalP"/>
    </source>
</evidence>
<dbReference type="PROSITE" id="PS51695">
    <property type="entry name" value="SEDOLISIN"/>
    <property type="match status" value="1"/>
</dbReference>
<keyword evidence="11" id="KW-1185">Reference proteome</keyword>
<keyword evidence="7" id="KW-0865">Zymogen</keyword>
<dbReference type="Gene3D" id="3.40.50.200">
    <property type="entry name" value="Peptidase S8/S53 domain"/>
    <property type="match status" value="1"/>
</dbReference>
<organism evidence="10 11">
    <name type="scientific">Alicyclobacillus cycloheptanicus</name>
    <dbReference type="NCBI Taxonomy" id="1457"/>
    <lineage>
        <taxon>Bacteria</taxon>
        <taxon>Bacillati</taxon>
        <taxon>Bacillota</taxon>
        <taxon>Bacilli</taxon>
        <taxon>Bacillales</taxon>
        <taxon>Alicyclobacillaceae</taxon>
        <taxon>Alicyclobacillus</taxon>
    </lineage>
</organism>
<dbReference type="InterPro" id="IPR030400">
    <property type="entry name" value="Sedolisin_dom"/>
</dbReference>
<dbReference type="SUPFAM" id="SSF52743">
    <property type="entry name" value="Subtilisin-like"/>
    <property type="match status" value="1"/>
</dbReference>
<evidence type="ECO:0000259" key="9">
    <source>
        <dbReference type="PROSITE" id="PS51695"/>
    </source>
</evidence>
<dbReference type="SMART" id="SM00944">
    <property type="entry name" value="Pro-kuma_activ"/>
    <property type="match status" value="1"/>
</dbReference>
<keyword evidence="6" id="KW-0106">Calcium</keyword>
<evidence type="ECO:0000256" key="3">
    <source>
        <dbReference type="ARBA" id="ARBA00022723"/>
    </source>
</evidence>
<proteinExistence type="predicted"/>
<dbReference type="CDD" id="cd11377">
    <property type="entry name" value="Pro-peptidase_S53"/>
    <property type="match status" value="1"/>
</dbReference>
<feature type="signal peptide" evidence="8">
    <location>
        <begin position="1"/>
        <end position="30"/>
    </location>
</feature>
<dbReference type="CDD" id="cd04056">
    <property type="entry name" value="Peptidases_S53"/>
    <property type="match status" value="1"/>
</dbReference>
<evidence type="ECO:0000256" key="5">
    <source>
        <dbReference type="ARBA" id="ARBA00022825"/>
    </source>
</evidence>
<gene>
    <name evidence="10" type="ORF">J2S03_002223</name>
</gene>
<comment type="caution">
    <text evidence="10">The sequence shown here is derived from an EMBL/GenBank/DDBJ whole genome shotgun (WGS) entry which is preliminary data.</text>
</comment>
<dbReference type="EMBL" id="JAUSTP010000017">
    <property type="protein sequence ID" value="MDQ0190359.1"/>
    <property type="molecule type" value="Genomic_DNA"/>
</dbReference>
<dbReference type="Pfam" id="PF09286">
    <property type="entry name" value="Pro-kuma_activ"/>
    <property type="match status" value="1"/>
</dbReference>